<feature type="domain" description="Ig-like" evidence="3">
    <location>
        <begin position="462"/>
        <end position="579"/>
    </location>
</feature>
<dbReference type="GO" id="GO:0070593">
    <property type="term" value="P:dendrite self-avoidance"/>
    <property type="evidence" value="ECO:0007669"/>
    <property type="project" value="TreeGrafter"/>
</dbReference>
<proteinExistence type="predicted"/>
<dbReference type="InterPro" id="IPR007110">
    <property type="entry name" value="Ig-like_dom"/>
</dbReference>
<dbReference type="SUPFAM" id="SSF48726">
    <property type="entry name" value="Immunoglobulin"/>
    <property type="match status" value="3"/>
</dbReference>
<reference evidence="6" key="1">
    <citation type="submission" date="2016-06" db="UniProtKB">
        <authorList>
            <consortium name="WormBaseParasite"/>
        </authorList>
    </citation>
    <scope>IDENTIFICATION</scope>
</reference>
<organism evidence="6">
    <name type="scientific">Echinostoma caproni</name>
    <dbReference type="NCBI Taxonomy" id="27848"/>
    <lineage>
        <taxon>Eukaryota</taxon>
        <taxon>Metazoa</taxon>
        <taxon>Spiralia</taxon>
        <taxon>Lophotrochozoa</taxon>
        <taxon>Platyhelminthes</taxon>
        <taxon>Trematoda</taxon>
        <taxon>Digenea</taxon>
        <taxon>Plagiorchiida</taxon>
        <taxon>Echinostomata</taxon>
        <taxon>Echinostomatoidea</taxon>
        <taxon>Echinostomatidae</taxon>
        <taxon>Echinostoma</taxon>
    </lineage>
</organism>
<dbReference type="InterPro" id="IPR013783">
    <property type="entry name" value="Ig-like_fold"/>
</dbReference>
<gene>
    <name evidence="4" type="ORF">ECPE_LOCUS2249</name>
</gene>
<dbReference type="GO" id="GO:0007156">
    <property type="term" value="P:homophilic cell adhesion via plasma membrane adhesion molecules"/>
    <property type="evidence" value="ECO:0007669"/>
    <property type="project" value="TreeGrafter"/>
</dbReference>
<dbReference type="InterPro" id="IPR036179">
    <property type="entry name" value="Ig-like_dom_sf"/>
</dbReference>
<dbReference type="PANTHER" id="PTHR10075:SF100">
    <property type="entry name" value="FASCICLIN-2"/>
    <property type="match status" value="1"/>
</dbReference>
<feature type="domain" description="Ig-like" evidence="3">
    <location>
        <begin position="372"/>
        <end position="451"/>
    </location>
</feature>
<sequence length="701" mass="77024">MRFVILVPFFLCSVDVVIVSEGPGDKLGLPAFIKEPPSVVYYKLADEKSGTNELPNSFELKAVVYPSNATVTIATAHPDDPENYLFLPILRTSTHIDRISSAVSFRQPYAILHSSSSVILKQSDQTYDTVTWKATVCNLPPNSVLHLLASTSSGTTRSRPTKLIQIELPGFPRYADESLSLLIGNTGRLVCHLPRAQPSLPTVNFYHNGARLDLSDGIRYRLIYLGGDWTGFPWEERALQLHQQPQPQLSKPAPDVIFNKPVPSAAILLIHPLRLTDSGEYRCQARIGGKEVFSEQRTLLNVTKPHVKVPARLQFSFDDPELSYVYSHLIASPATSPTGTATSDHLSAQVAAVSDLNSIAVSKGLGDDGAGTRLTSSTPTRVFTVPEGMNLSLFCIYEGAPIVSTRWFFDAPDTNVYQDSQFGVLTISRVTKSNEATYTCSPNTPRSDAISKSLKIVVKNRNELVMEPGPLITVGVGQNISLSCSYAMKNGPKVSSTNSASMQLPSSESISDFRHFQLGTDLGWYHNGKSIEIKQKYGKVFIEATRLHIINVSNYDQGIYQCWTLDNTGAWTTVASAVTLGSESQQYKEFLEAKPEEGILRERTREGLTGHMTCNISTILITNTFTRADLGIQPDDVVVVWYRGASDSEPIDLSSNQSGGIKYLRTTVDWSSQILSVVNPRKSKDDGLYACKEDGNTWPVG</sequence>
<dbReference type="OrthoDB" id="5969272at2759"/>
<feature type="domain" description="Ig-like" evidence="3">
    <location>
        <begin position="169"/>
        <end position="300"/>
    </location>
</feature>
<evidence type="ECO:0000256" key="2">
    <source>
        <dbReference type="SAM" id="SignalP"/>
    </source>
</evidence>
<dbReference type="PROSITE" id="PS50835">
    <property type="entry name" value="IG_LIKE"/>
    <property type="match status" value="4"/>
</dbReference>
<feature type="domain" description="Ig-like" evidence="3">
    <location>
        <begin position="595"/>
        <end position="701"/>
    </location>
</feature>
<evidence type="ECO:0000313" key="4">
    <source>
        <dbReference type="EMBL" id="VDP65891.1"/>
    </source>
</evidence>
<evidence type="ECO:0000256" key="1">
    <source>
        <dbReference type="ARBA" id="ARBA00023319"/>
    </source>
</evidence>
<keyword evidence="5" id="KW-1185">Reference proteome</keyword>
<dbReference type="InterPro" id="IPR003599">
    <property type="entry name" value="Ig_sub"/>
</dbReference>
<dbReference type="SMART" id="SM00409">
    <property type="entry name" value="IG"/>
    <property type="match status" value="3"/>
</dbReference>
<dbReference type="Gene3D" id="2.60.40.10">
    <property type="entry name" value="Immunoglobulins"/>
    <property type="match status" value="3"/>
</dbReference>
<evidence type="ECO:0000313" key="5">
    <source>
        <dbReference type="Proteomes" id="UP000272942"/>
    </source>
</evidence>
<protein>
    <submittedName>
        <fullName evidence="6">Ig-like domain-containing protein</fullName>
    </submittedName>
</protein>
<accession>A0A183A5L4</accession>
<dbReference type="GO" id="GO:0005886">
    <property type="term" value="C:plasma membrane"/>
    <property type="evidence" value="ECO:0007669"/>
    <property type="project" value="TreeGrafter"/>
</dbReference>
<dbReference type="Proteomes" id="UP000272942">
    <property type="component" value="Unassembled WGS sequence"/>
</dbReference>
<dbReference type="GO" id="GO:0030424">
    <property type="term" value="C:axon"/>
    <property type="evidence" value="ECO:0007669"/>
    <property type="project" value="TreeGrafter"/>
</dbReference>
<dbReference type="SMART" id="SM00408">
    <property type="entry name" value="IGc2"/>
    <property type="match status" value="3"/>
</dbReference>
<keyword evidence="2" id="KW-0732">Signal</keyword>
<name>A0A183A5L4_9TREM</name>
<dbReference type="AlphaFoldDB" id="A0A183A5L4"/>
<reference evidence="4 5" key="2">
    <citation type="submission" date="2018-11" db="EMBL/GenBank/DDBJ databases">
        <authorList>
            <consortium name="Pathogen Informatics"/>
        </authorList>
    </citation>
    <scope>NUCLEOTIDE SEQUENCE [LARGE SCALE GENOMIC DNA]</scope>
    <source>
        <strain evidence="4 5">Egypt</strain>
    </source>
</reference>
<dbReference type="InterPro" id="IPR003598">
    <property type="entry name" value="Ig_sub2"/>
</dbReference>
<dbReference type="GO" id="GO:0007411">
    <property type="term" value="P:axon guidance"/>
    <property type="evidence" value="ECO:0007669"/>
    <property type="project" value="TreeGrafter"/>
</dbReference>
<evidence type="ECO:0000259" key="3">
    <source>
        <dbReference type="PROSITE" id="PS50835"/>
    </source>
</evidence>
<keyword evidence="1" id="KW-0393">Immunoglobulin domain</keyword>
<feature type="chain" id="PRO_5043137839" evidence="2">
    <location>
        <begin position="20"/>
        <end position="701"/>
    </location>
</feature>
<dbReference type="GO" id="GO:0098632">
    <property type="term" value="F:cell-cell adhesion mediator activity"/>
    <property type="evidence" value="ECO:0007669"/>
    <property type="project" value="TreeGrafter"/>
</dbReference>
<dbReference type="EMBL" id="UZAN01039492">
    <property type="protein sequence ID" value="VDP65891.1"/>
    <property type="molecule type" value="Genomic_DNA"/>
</dbReference>
<dbReference type="Pfam" id="PF13927">
    <property type="entry name" value="Ig_3"/>
    <property type="match status" value="1"/>
</dbReference>
<evidence type="ECO:0000313" key="6">
    <source>
        <dbReference type="WBParaSite" id="ECPE_0000224901-mRNA-1"/>
    </source>
</evidence>
<dbReference type="WBParaSite" id="ECPE_0000224901-mRNA-1">
    <property type="protein sequence ID" value="ECPE_0000224901-mRNA-1"/>
    <property type="gene ID" value="ECPE_0000224901"/>
</dbReference>
<feature type="signal peptide" evidence="2">
    <location>
        <begin position="1"/>
        <end position="19"/>
    </location>
</feature>
<dbReference type="PANTHER" id="PTHR10075">
    <property type="entry name" value="BASIGIN RELATED"/>
    <property type="match status" value="1"/>
</dbReference>